<dbReference type="RefSeq" id="XP_024675350.1">
    <property type="nucleotide sequence ID" value="XM_024820970.1"/>
</dbReference>
<reference evidence="1 2" key="1">
    <citation type="submission" date="2017-12" db="EMBL/GenBank/DDBJ databases">
        <authorList>
            <consortium name="DOE Joint Genome Institute"/>
            <person name="Haridas S."/>
            <person name="Kjaerbolling I."/>
            <person name="Vesth T.C."/>
            <person name="Frisvad J.C."/>
            <person name="Nybo J.L."/>
            <person name="Theobald S."/>
            <person name="Kuo A."/>
            <person name="Bowyer P."/>
            <person name="Matsuda Y."/>
            <person name="Mondo S."/>
            <person name="Lyhne E.K."/>
            <person name="Kogle M.E."/>
            <person name="Clum A."/>
            <person name="Lipzen A."/>
            <person name="Salamov A."/>
            <person name="Ngan C.Y."/>
            <person name="Daum C."/>
            <person name="Chiniquy J."/>
            <person name="Barry K."/>
            <person name="LaButti K."/>
            <person name="Simmons B.A."/>
            <person name="Magnuson J.K."/>
            <person name="Mortensen U.H."/>
            <person name="Larsen T.O."/>
            <person name="Grigoriev I.V."/>
            <person name="Baker S.E."/>
            <person name="Andersen M.R."/>
            <person name="Nordberg H.P."/>
            <person name="Cantor M.N."/>
            <person name="Hua S.X."/>
        </authorList>
    </citation>
    <scope>NUCLEOTIDE SEQUENCE [LARGE SCALE GENOMIC DNA]</scope>
    <source>
        <strain evidence="1 2">CBS 102.13</strain>
    </source>
</reference>
<dbReference type="OrthoDB" id="1928087at2759"/>
<keyword evidence="2" id="KW-1185">Reference proteome</keyword>
<dbReference type="Proteomes" id="UP000234585">
    <property type="component" value="Unassembled WGS sequence"/>
</dbReference>
<dbReference type="GeneID" id="36528130"/>
<gene>
    <name evidence="1" type="ORF">BDW47DRAFT_99954</name>
</gene>
<evidence type="ECO:0000313" key="2">
    <source>
        <dbReference type="Proteomes" id="UP000234585"/>
    </source>
</evidence>
<dbReference type="EMBL" id="KZ559121">
    <property type="protein sequence ID" value="PLB41338.1"/>
    <property type="molecule type" value="Genomic_DNA"/>
</dbReference>
<dbReference type="AlphaFoldDB" id="A0A2I2FL22"/>
<evidence type="ECO:0000313" key="1">
    <source>
        <dbReference type="EMBL" id="PLB41338.1"/>
    </source>
</evidence>
<protein>
    <submittedName>
        <fullName evidence="1">Uncharacterized protein</fullName>
    </submittedName>
</protein>
<accession>A0A2I2FL22</accession>
<sequence length="51" mass="5844">MNGIIPSTFRIELPEVHEASDLSLECLLQKADRPLERFLRLTSELCQTQNS</sequence>
<organism evidence="1 2">
    <name type="scientific">Aspergillus candidus</name>
    <dbReference type="NCBI Taxonomy" id="41067"/>
    <lineage>
        <taxon>Eukaryota</taxon>
        <taxon>Fungi</taxon>
        <taxon>Dikarya</taxon>
        <taxon>Ascomycota</taxon>
        <taxon>Pezizomycotina</taxon>
        <taxon>Eurotiomycetes</taxon>
        <taxon>Eurotiomycetidae</taxon>
        <taxon>Eurotiales</taxon>
        <taxon>Aspergillaceae</taxon>
        <taxon>Aspergillus</taxon>
        <taxon>Aspergillus subgen. Circumdati</taxon>
    </lineage>
</organism>
<proteinExistence type="predicted"/>
<name>A0A2I2FL22_ASPCN</name>